<name>A0A4Y6PMP6_PERCE</name>
<feature type="transmembrane region" description="Helical" evidence="1">
    <location>
        <begin position="12"/>
        <end position="31"/>
    </location>
</feature>
<dbReference type="Proteomes" id="UP000315995">
    <property type="component" value="Chromosome"/>
</dbReference>
<evidence type="ECO:0000313" key="2">
    <source>
        <dbReference type="EMBL" id="QDG49552.1"/>
    </source>
</evidence>
<keyword evidence="1" id="KW-0812">Transmembrane</keyword>
<sequence>MGEKKLRVKKAAGCASLLGLPAAALVMYIAWQHNPGGVFYGDDYVNWAHWSLYGVAYYLMVGGPVFVARLFFWRDEPEE</sequence>
<organism evidence="2 3">
    <name type="scientific">Persicimonas caeni</name>
    <dbReference type="NCBI Taxonomy" id="2292766"/>
    <lineage>
        <taxon>Bacteria</taxon>
        <taxon>Deltaproteobacteria</taxon>
        <taxon>Bradymonadales</taxon>
        <taxon>Bradymonadaceae</taxon>
        <taxon>Persicimonas</taxon>
    </lineage>
</organism>
<accession>A0A5B8Y2Y2</accession>
<proteinExistence type="predicted"/>
<evidence type="ECO:0000256" key="1">
    <source>
        <dbReference type="SAM" id="Phobius"/>
    </source>
</evidence>
<keyword evidence="1" id="KW-1133">Transmembrane helix</keyword>
<accession>A0A4Y6PMP6</accession>
<gene>
    <name evidence="2" type="ORF">FIV42_02000</name>
</gene>
<dbReference type="EMBL" id="CP041186">
    <property type="protein sequence ID" value="QDG49552.1"/>
    <property type="molecule type" value="Genomic_DNA"/>
</dbReference>
<dbReference type="OrthoDB" id="9811980at2"/>
<dbReference type="AlphaFoldDB" id="A0A4Y6PMP6"/>
<feature type="transmembrane region" description="Helical" evidence="1">
    <location>
        <begin position="51"/>
        <end position="72"/>
    </location>
</feature>
<protein>
    <submittedName>
        <fullName evidence="2">Uncharacterized protein</fullName>
    </submittedName>
</protein>
<keyword evidence="1" id="KW-0472">Membrane</keyword>
<reference evidence="2 3" key="1">
    <citation type="submission" date="2019-06" db="EMBL/GenBank/DDBJ databases">
        <title>Persicimonas caeni gen. nov., sp. nov., a predatory bacterium isolated from solar saltern.</title>
        <authorList>
            <person name="Wang S."/>
        </authorList>
    </citation>
    <scope>NUCLEOTIDE SEQUENCE [LARGE SCALE GENOMIC DNA]</scope>
    <source>
        <strain evidence="2 3">YN101</strain>
    </source>
</reference>
<evidence type="ECO:0000313" key="3">
    <source>
        <dbReference type="Proteomes" id="UP000315995"/>
    </source>
</evidence>
<dbReference type="RefSeq" id="WP_141196049.1">
    <property type="nucleotide sequence ID" value="NZ_CP041186.1"/>
</dbReference>
<keyword evidence="3" id="KW-1185">Reference proteome</keyword>